<dbReference type="PROSITE" id="PS51257">
    <property type="entry name" value="PROKAR_LIPOPROTEIN"/>
    <property type="match status" value="1"/>
</dbReference>
<dbReference type="InterPro" id="IPR029046">
    <property type="entry name" value="LolA/LolB/LppX"/>
</dbReference>
<dbReference type="AlphaFoldDB" id="A0A497XJ39"/>
<feature type="chain" id="PRO_5019851502" description="Outer-membrane lipoprotein LolB" evidence="13">
    <location>
        <begin position="20"/>
        <end position="167"/>
    </location>
</feature>
<name>A0A497XJ39_9PROT</name>
<evidence type="ECO:0000256" key="8">
    <source>
        <dbReference type="ARBA" id="ARBA00023136"/>
    </source>
</evidence>
<keyword evidence="6 13" id="KW-0732">Signal</keyword>
<keyword evidence="5" id="KW-0813">Transport</keyword>
<dbReference type="OrthoDB" id="9797618at2"/>
<comment type="similarity">
    <text evidence="2">Belongs to the LolB family.</text>
</comment>
<dbReference type="GO" id="GO:0009279">
    <property type="term" value="C:cell outer membrane"/>
    <property type="evidence" value="ECO:0007669"/>
    <property type="project" value="UniProtKB-SubCell"/>
</dbReference>
<evidence type="ECO:0000313" key="15">
    <source>
        <dbReference type="Proteomes" id="UP000268908"/>
    </source>
</evidence>
<evidence type="ECO:0000256" key="6">
    <source>
        <dbReference type="ARBA" id="ARBA00022729"/>
    </source>
</evidence>
<keyword evidence="11" id="KW-0998">Cell outer membrane</keyword>
<evidence type="ECO:0000256" key="12">
    <source>
        <dbReference type="ARBA" id="ARBA00023288"/>
    </source>
</evidence>
<dbReference type="CDD" id="cd16326">
    <property type="entry name" value="LolB"/>
    <property type="match status" value="1"/>
</dbReference>
<evidence type="ECO:0000256" key="7">
    <source>
        <dbReference type="ARBA" id="ARBA00022927"/>
    </source>
</evidence>
<evidence type="ECO:0000256" key="10">
    <source>
        <dbReference type="ARBA" id="ARBA00023186"/>
    </source>
</evidence>
<keyword evidence="9" id="KW-0564">Palmitate</keyword>
<reference evidence="14 15" key="1">
    <citation type="submission" date="2018-10" db="EMBL/GenBank/DDBJ databases">
        <title>Genomic Encyclopedia of Type Strains, Phase IV (KMG-IV): sequencing the most valuable type-strain genomes for metagenomic binning, comparative biology and taxonomic classification.</title>
        <authorList>
            <person name="Goeker M."/>
        </authorList>
    </citation>
    <scope>NUCLEOTIDE SEQUENCE [LARGE SCALE GENOMIC DNA]</scope>
    <source>
        <strain evidence="14 15">DSM 26916</strain>
    </source>
</reference>
<comment type="subunit">
    <text evidence="3">Monomer.</text>
</comment>
<gene>
    <name evidence="14" type="ORF">DFR35_0506</name>
</gene>
<keyword evidence="8" id="KW-0472">Membrane</keyword>
<evidence type="ECO:0000256" key="2">
    <source>
        <dbReference type="ARBA" id="ARBA00009696"/>
    </source>
</evidence>
<proteinExistence type="inferred from homology"/>
<dbReference type="Pfam" id="PF03550">
    <property type="entry name" value="LolB"/>
    <property type="match status" value="1"/>
</dbReference>
<keyword evidence="12 14" id="KW-0449">Lipoprotein</keyword>
<keyword evidence="10" id="KW-0143">Chaperone</keyword>
<evidence type="ECO:0000256" key="5">
    <source>
        <dbReference type="ARBA" id="ARBA00022448"/>
    </source>
</evidence>
<sequence>MTVLRCLLPFCLGLLSACASLPPPAPVSASAESFALSGRLSLRQGEMRHHVGISWRHEPARDEIFVSGPLGQGLAELTRDATGARLLTADRKVVTAPDWESLAERALGARLPLSNLPHWVVAVPPAPTFDVDGWRIEVREVADGRPALIELRRDDIEAVLRIDSWAP</sequence>
<evidence type="ECO:0000256" key="13">
    <source>
        <dbReference type="SAM" id="SignalP"/>
    </source>
</evidence>
<dbReference type="EMBL" id="RCCI01000004">
    <property type="protein sequence ID" value="RLJ67952.1"/>
    <property type="molecule type" value="Genomic_DNA"/>
</dbReference>
<accession>A0A497XJ39</accession>
<evidence type="ECO:0000256" key="3">
    <source>
        <dbReference type="ARBA" id="ARBA00011245"/>
    </source>
</evidence>
<evidence type="ECO:0000256" key="1">
    <source>
        <dbReference type="ARBA" id="ARBA00004459"/>
    </source>
</evidence>
<dbReference type="InterPro" id="IPR004565">
    <property type="entry name" value="OM_lipoprot_LolB"/>
</dbReference>
<comment type="subcellular location">
    <subcellularLocation>
        <location evidence="1">Cell outer membrane</location>
        <topology evidence="1">Lipid-anchor</topology>
    </subcellularLocation>
</comment>
<keyword evidence="7" id="KW-0653">Protein transport</keyword>
<comment type="caution">
    <text evidence="14">The sequence shown here is derived from an EMBL/GenBank/DDBJ whole genome shotgun (WGS) entry which is preliminary data.</text>
</comment>
<organism evidence="14 15">
    <name type="scientific">Sulfurisoma sediminicola</name>
    <dbReference type="NCBI Taxonomy" id="1381557"/>
    <lineage>
        <taxon>Bacteria</taxon>
        <taxon>Pseudomonadati</taxon>
        <taxon>Pseudomonadota</taxon>
        <taxon>Betaproteobacteria</taxon>
        <taxon>Nitrosomonadales</taxon>
        <taxon>Sterolibacteriaceae</taxon>
        <taxon>Sulfurisoma</taxon>
    </lineage>
</organism>
<feature type="signal peptide" evidence="13">
    <location>
        <begin position="1"/>
        <end position="19"/>
    </location>
</feature>
<dbReference type="Gene3D" id="2.50.20.10">
    <property type="entry name" value="Lipoprotein localisation LolA/LolB/LppX"/>
    <property type="match status" value="1"/>
</dbReference>
<dbReference type="SUPFAM" id="SSF89392">
    <property type="entry name" value="Prokaryotic lipoproteins and lipoprotein localization factors"/>
    <property type="match status" value="1"/>
</dbReference>
<dbReference type="Proteomes" id="UP000268908">
    <property type="component" value="Unassembled WGS sequence"/>
</dbReference>
<dbReference type="GO" id="GO:0015031">
    <property type="term" value="P:protein transport"/>
    <property type="evidence" value="ECO:0007669"/>
    <property type="project" value="UniProtKB-KW"/>
</dbReference>
<protein>
    <recommendedName>
        <fullName evidence="4">Outer-membrane lipoprotein LolB</fullName>
    </recommendedName>
</protein>
<keyword evidence="15" id="KW-1185">Reference proteome</keyword>
<evidence type="ECO:0000256" key="9">
    <source>
        <dbReference type="ARBA" id="ARBA00023139"/>
    </source>
</evidence>
<evidence type="ECO:0000256" key="11">
    <source>
        <dbReference type="ARBA" id="ARBA00023237"/>
    </source>
</evidence>
<evidence type="ECO:0000313" key="14">
    <source>
        <dbReference type="EMBL" id="RLJ67952.1"/>
    </source>
</evidence>
<evidence type="ECO:0000256" key="4">
    <source>
        <dbReference type="ARBA" id="ARBA00016202"/>
    </source>
</evidence>